<dbReference type="SUPFAM" id="SSF54106">
    <property type="entry name" value="LysM domain"/>
    <property type="match status" value="1"/>
</dbReference>
<reference evidence="7" key="1">
    <citation type="submission" date="2022-07" db="EMBL/GenBank/DDBJ databases">
        <title>Gramela sediminis sp. nov., isolated from deep-sea sediment of the Indian Ocean.</title>
        <authorList>
            <person name="Shi H."/>
        </authorList>
    </citation>
    <scope>NUCLEOTIDE SEQUENCE</scope>
    <source>
        <strain evidence="7">GC03-9</strain>
    </source>
</reference>
<dbReference type="PROSITE" id="PS51257">
    <property type="entry name" value="PROKAR_LIPOPROTEIN"/>
    <property type="match status" value="1"/>
</dbReference>
<dbReference type="Pfam" id="PF01832">
    <property type="entry name" value="Glucosaminidase"/>
    <property type="match status" value="1"/>
</dbReference>
<dbReference type="EMBL" id="JANCNS010000001">
    <property type="protein sequence ID" value="MCP9198610.1"/>
    <property type="molecule type" value="Genomic_DNA"/>
</dbReference>
<comment type="caution">
    <text evidence="7">The sequence shown here is derived from an EMBL/GenBank/DDBJ whole genome shotgun (WGS) entry which is preliminary data.</text>
</comment>
<feature type="domain" description="LysM" evidence="6">
    <location>
        <begin position="225"/>
        <end position="268"/>
    </location>
</feature>
<protein>
    <recommendedName>
        <fullName evidence="4">Peptidoglycan hydrolase</fullName>
    </recommendedName>
</protein>
<dbReference type="GO" id="GO:0004040">
    <property type="term" value="F:amidase activity"/>
    <property type="evidence" value="ECO:0007669"/>
    <property type="project" value="InterPro"/>
</dbReference>
<keyword evidence="2" id="KW-0081">Bacteriolytic enzyme</keyword>
<accession>A0A9X2I2G3</accession>
<dbReference type="Gene3D" id="1.10.530.10">
    <property type="match status" value="1"/>
</dbReference>
<dbReference type="PANTHER" id="PTHR33308:SF9">
    <property type="entry name" value="PEPTIDOGLYCAN HYDROLASE FLGJ"/>
    <property type="match status" value="1"/>
</dbReference>
<name>A0A9X2I2G3_9FLAO</name>
<dbReference type="Proteomes" id="UP001155280">
    <property type="component" value="Unassembled WGS sequence"/>
</dbReference>
<dbReference type="Pfam" id="PF01476">
    <property type="entry name" value="LysM"/>
    <property type="match status" value="1"/>
</dbReference>
<dbReference type="InterPro" id="IPR002901">
    <property type="entry name" value="MGlyc_endo_b_GlcNAc-like_dom"/>
</dbReference>
<evidence type="ECO:0000256" key="3">
    <source>
        <dbReference type="ARBA" id="ARBA00022801"/>
    </source>
</evidence>
<keyword evidence="1" id="KW-0929">Antimicrobial</keyword>
<keyword evidence="8" id="KW-1185">Reference proteome</keyword>
<dbReference type="PROSITE" id="PS51782">
    <property type="entry name" value="LYSM"/>
    <property type="match status" value="1"/>
</dbReference>
<dbReference type="InterPro" id="IPR018392">
    <property type="entry name" value="LysM"/>
</dbReference>
<dbReference type="InterPro" id="IPR036779">
    <property type="entry name" value="LysM_dom_sf"/>
</dbReference>
<evidence type="ECO:0000313" key="8">
    <source>
        <dbReference type="Proteomes" id="UP001155280"/>
    </source>
</evidence>
<evidence type="ECO:0000259" key="6">
    <source>
        <dbReference type="PROSITE" id="PS51782"/>
    </source>
</evidence>
<dbReference type="CDD" id="cd00118">
    <property type="entry name" value="LysM"/>
    <property type="match status" value="1"/>
</dbReference>
<gene>
    <name evidence="7" type="ORF">MKO06_01740</name>
</gene>
<keyword evidence="3" id="KW-0378">Hydrolase</keyword>
<feature type="compositionally biased region" description="Basic and acidic residues" evidence="5">
    <location>
        <begin position="28"/>
        <end position="52"/>
    </location>
</feature>
<evidence type="ECO:0000256" key="4">
    <source>
        <dbReference type="ARBA" id="ARBA00032108"/>
    </source>
</evidence>
<sequence length="269" mass="31139">MRFSRILAFLIFAIFASSCGSKRKVVTTKKEEQRNQDREVVTNRQDSPERPVSRPGTYSYSVESYISEFAPLAQEEMRLYRIPASITLAQGILESGAGNGDLTRRANNHFGIKCHDWEGERVYHDDDKRGECFRKYKHARYSFRDHSLFLTGRGRYAELFDLDADDYKGWAKGLRKAGYATDRKYPDKLISLIERYELYRYDSEILGSPNRRYSEVTENTRDARESHVVQKGDTLYSIAKRYNTTVENIKRNNGLNGNTISIGQVLNIK</sequence>
<feature type="region of interest" description="Disordered" evidence="5">
    <location>
        <begin position="27"/>
        <end position="56"/>
    </location>
</feature>
<evidence type="ECO:0000256" key="5">
    <source>
        <dbReference type="SAM" id="MobiDB-lite"/>
    </source>
</evidence>
<dbReference type="RefSeq" id="WP_241550617.1">
    <property type="nucleotide sequence ID" value="NZ_JANCNS010000001.1"/>
</dbReference>
<proteinExistence type="predicted"/>
<dbReference type="AlphaFoldDB" id="A0A9X2I2G3"/>
<organism evidence="7 8">
    <name type="scientific">Christiangramia oceanisediminis</name>
    <dbReference type="NCBI Taxonomy" id="2920386"/>
    <lineage>
        <taxon>Bacteria</taxon>
        <taxon>Pseudomonadati</taxon>
        <taxon>Bacteroidota</taxon>
        <taxon>Flavobacteriia</taxon>
        <taxon>Flavobacteriales</taxon>
        <taxon>Flavobacteriaceae</taxon>
        <taxon>Christiangramia</taxon>
    </lineage>
</organism>
<dbReference type="GO" id="GO:0031640">
    <property type="term" value="P:killing of cells of another organism"/>
    <property type="evidence" value="ECO:0007669"/>
    <property type="project" value="UniProtKB-KW"/>
</dbReference>
<dbReference type="InterPro" id="IPR051056">
    <property type="entry name" value="Glycosyl_Hydrolase_73"/>
</dbReference>
<evidence type="ECO:0000256" key="2">
    <source>
        <dbReference type="ARBA" id="ARBA00022638"/>
    </source>
</evidence>
<dbReference type="SMART" id="SM00047">
    <property type="entry name" value="LYZ2"/>
    <property type="match status" value="1"/>
</dbReference>
<dbReference type="GO" id="GO:0042742">
    <property type="term" value="P:defense response to bacterium"/>
    <property type="evidence" value="ECO:0007669"/>
    <property type="project" value="UniProtKB-KW"/>
</dbReference>
<dbReference type="SMART" id="SM00257">
    <property type="entry name" value="LysM"/>
    <property type="match status" value="1"/>
</dbReference>
<dbReference type="PANTHER" id="PTHR33308">
    <property type="entry name" value="PEPTIDOGLYCAN HYDROLASE FLGJ"/>
    <property type="match status" value="1"/>
</dbReference>
<evidence type="ECO:0000256" key="1">
    <source>
        <dbReference type="ARBA" id="ARBA00022529"/>
    </source>
</evidence>
<evidence type="ECO:0000313" key="7">
    <source>
        <dbReference type="EMBL" id="MCP9198610.1"/>
    </source>
</evidence>
<dbReference type="Gene3D" id="3.10.350.10">
    <property type="entry name" value="LysM domain"/>
    <property type="match status" value="1"/>
</dbReference>